<dbReference type="Pfam" id="PF02656">
    <property type="entry name" value="DUF202"/>
    <property type="match status" value="1"/>
</dbReference>
<comment type="subcellular location">
    <subcellularLocation>
        <location evidence="1">Cell membrane</location>
        <topology evidence="1">Multi-pass membrane protein</topology>
    </subcellularLocation>
</comment>
<proteinExistence type="predicted"/>
<keyword evidence="2" id="KW-1003">Cell membrane</keyword>
<dbReference type="PANTHER" id="PTHR34187">
    <property type="entry name" value="FGR18P"/>
    <property type="match status" value="1"/>
</dbReference>
<dbReference type="Proteomes" id="UP001497600">
    <property type="component" value="Chromosome H"/>
</dbReference>
<dbReference type="InterPro" id="IPR052053">
    <property type="entry name" value="IM_YidH-like"/>
</dbReference>
<reference evidence="8 9" key="1">
    <citation type="submission" date="2024-01" db="EMBL/GenBank/DDBJ databases">
        <authorList>
            <consortium name="Genoscope - CEA"/>
            <person name="William W."/>
        </authorList>
    </citation>
    <scope>NUCLEOTIDE SEQUENCE [LARGE SCALE GENOMIC DNA]</scope>
    <source>
        <strain evidence="8 9">29B2s-10</strain>
    </source>
</reference>
<organism evidence="8 9">
    <name type="scientific">[Candida] anglica</name>
    <dbReference type="NCBI Taxonomy" id="148631"/>
    <lineage>
        <taxon>Eukaryota</taxon>
        <taxon>Fungi</taxon>
        <taxon>Dikarya</taxon>
        <taxon>Ascomycota</taxon>
        <taxon>Saccharomycotina</taxon>
        <taxon>Pichiomycetes</taxon>
        <taxon>Debaryomycetaceae</taxon>
        <taxon>Kurtzmaniella</taxon>
    </lineage>
</organism>
<evidence type="ECO:0000256" key="5">
    <source>
        <dbReference type="ARBA" id="ARBA00023136"/>
    </source>
</evidence>
<gene>
    <name evidence="8" type="ORF">CAAN4_H24432</name>
</gene>
<evidence type="ECO:0000256" key="6">
    <source>
        <dbReference type="SAM" id="Phobius"/>
    </source>
</evidence>
<feature type="transmembrane region" description="Helical" evidence="6">
    <location>
        <begin position="65"/>
        <end position="83"/>
    </location>
</feature>
<keyword evidence="4 6" id="KW-1133">Transmembrane helix</keyword>
<feature type="transmembrane region" description="Helical" evidence="6">
    <location>
        <begin position="104"/>
        <end position="125"/>
    </location>
</feature>
<dbReference type="PANTHER" id="PTHR34187:SF2">
    <property type="entry name" value="DUF202 DOMAIN-CONTAINING PROTEIN"/>
    <property type="match status" value="1"/>
</dbReference>
<sequence length="173" mass="19548">MLLEEDDPIQGRTPERIEEVPQSYTQYAGEELTSLLSHLHPHIEMKVSSSEPRDALQSERTCLTFIRFATTLFFTALGITFNFRFQTSDVKDSKENKRTKFSTVVSMILIALSLSVLLVSAINYFKTINQYAAHKIQNYGFNNLTSVVCVTAVIITLMGINISLIIEGYLEES</sequence>
<evidence type="ECO:0000256" key="1">
    <source>
        <dbReference type="ARBA" id="ARBA00004651"/>
    </source>
</evidence>
<name>A0ABP0ELW9_9ASCO</name>
<keyword evidence="3 6" id="KW-0812">Transmembrane</keyword>
<evidence type="ECO:0000256" key="2">
    <source>
        <dbReference type="ARBA" id="ARBA00022475"/>
    </source>
</evidence>
<evidence type="ECO:0000313" key="8">
    <source>
        <dbReference type="EMBL" id="CAK7922245.1"/>
    </source>
</evidence>
<dbReference type="EMBL" id="OZ004260">
    <property type="protein sequence ID" value="CAK7922245.1"/>
    <property type="molecule type" value="Genomic_DNA"/>
</dbReference>
<evidence type="ECO:0000259" key="7">
    <source>
        <dbReference type="Pfam" id="PF02656"/>
    </source>
</evidence>
<evidence type="ECO:0000256" key="3">
    <source>
        <dbReference type="ARBA" id="ARBA00022692"/>
    </source>
</evidence>
<evidence type="ECO:0000256" key="4">
    <source>
        <dbReference type="ARBA" id="ARBA00022989"/>
    </source>
</evidence>
<feature type="domain" description="DUF202" evidence="7">
    <location>
        <begin position="53"/>
        <end position="129"/>
    </location>
</feature>
<protein>
    <recommendedName>
        <fullName evidence="7">DUF202 domain-containing protein</fullName>
    </recommendedName>
</protein>
<accession>A0ABP0ELW9</accession>
<dbReference type="InterPro" id="IPR003807">
    <property type="entry name" value="DUF202"/>
</dbReference>
<feature type="transmembrane region" description="Helical" evidence="6">
    <location>
        <begin position="145"/>
        <end position="170"/>
    </location>
</feature>
<keyword evidence="5 6" id="KW-0472">Membrane</keyword>
<evidence type="ECO:0000313" key="9">
    <source>
        <dbReference type="Proteomes" id="UP001497600"/>
    </source>
</evidence>
<keyword evidence="9" id="KW-1185">Reference proteome</keyword>